<dbReference type="CDD" id="cd06259">
    <property type="entry name" value="YdcF-like"/>
    <property type="match status" value="1"/>
</dbReference>
<dbReference type="PANTHER" id="PTHR30336:SF20">
    <property type="entry name" value="DUF218 DOMAIN-CONTAINING PROTEIN"/>
    <property type="match status" value="1"/>
</dbReference>
<organism evidence="3 4">
    <name type="scientific">Psychrobacter alimentarius</name>
    <dbReference type="NCBI Taxonomy" id="261164"/>
    <lineage>
        <taxon>Bacteria</taxon>
        <taxon>Pseudomonadati</taxon>
        <taxon>Pseudomonadota</taxon>
        <taxon>Gammaproteobacteria</taxon>
        <taxon>Moraxellales</taxon>
        <taxon>Moraxellaceae</taxon>
        <taxon>Psychrobacter</taxon>
    </lineage>
</organism>
<dbReference type="PANTHER" id="PTHR30336">
    <property type="entry name" value="INNER MEMBRANE PROTEIN, PROBABLE PERMEASE"/>
    <property type="match status" value="1"/>
</dbReference>
<feature type="domain" description="DUF218" evidence="2">
    <location>
        <begin position="89"/>
        <end position="230"/>
    </location>
</feature>
<reference evidence="3 4" key="1">
    <citation type="submission" date="2016-03" db="EMBL/GenBank/DDBJ databases">
        <title>Genome sequencing of Psychrobacter alimentarius PAMC 27889.</title>
        <authorList>
            <person name="Lee J."/>
            <person name="Kim O.-S."/>
        </authorList>
    </citation>
    <scope>NUCLEOTIDE SEQUENCE [LARGE SCALE GENOMIC DNA]</scope>
    <source>
        <strain evidence="3 4">PAMC 27889</strain>
    </source>
</reference>
<keyword evidence="4" id="KW-1185">Reference proteome</keyword>
<evidence type="ECO:0000259" key="2">
    <source>
        <dbReference type="Pfam" id="PF02698"/>
    </source>
</evidence>
<evidence type="ECO:0000313" key="3">
    <source>
        <dbReference type="EMBL" id="AMT97083.1"/>
    </source>
</evidence>
<dbReference type="EMBL" id="CP014945">
    <property type="protein sequence ID" value="AMT97083.1"/>
    <property type="molecule type" value="Genomic_DNA"/>
</dbReference>
<keyword evidence="1" id="KW-0472">Membrane</keyword>
<dbReference type="InterPro" id="IPR014729">
    <property type="entry name" value="Rossmann-like_a/b/a_fold"/>
</dbReference>
<proteinExistence type="predicted"/>
<accession>A0ABN4N284</accession>
<dbReference type="Gene3D" id="3.40.50.620">
    <property type="entry name" value="HUPs"/>
    <property type="match status" value="1"/>
</dbReference>
<keyword evidence="1" id="KW-1133">Transmembrane helix</keyword>
<evidence type="ECO:0000256" key="1">
    <source>
        <dbReference type="SAM" id="Phobius"/>
    </source>
</evidence>
<dbReference type="Pfam" id="PF02698">
    <property type="entry name" value="DUF218"/>
    <property type="match status" value="1"/>
</dbReference>
<keyword evidence="1" id="KW-0812">Transmembrane</keyword>
<sequence length="267" mass="30211">MWRKSSRSKRRSSEQPLSKRLWRYYLRSAERMMKLFRIINITFVLGSTTVILVIISLFTPLFSQTIVYLFTLLPLPKVSGMAMTSPPTAYVVLGGGLTNNNNNQIILNNYSLNRARTAASAYHDLPLPIVLSGAEAPWLGQWLIEHGIDGLISENASMNTCENARFTAKRIPLHHVYLITDSYHMARARRQFALNGINSTPLSAPLPVNRDWMKPAQNLSHSRRAVYEVAAYLRDVIRPQVDCRQARDVTSQQLLTPRGDAEKTTAE</sequence>
<evidence type="ECO:0000313" key="4">
    <source>
        <dbReference type="Proteomes" id="UP000076104"/>
    </source>
</evidence>
<gene>
    <name evidence="3" type="ORF">A3K91_1479</name>
</gene>
<dbReference type="InterPro" id="IPR051599">
    <property type="entry name" value="Cell_Envelope_Assoc"/>
</dbReference>
<feature type="transmembrane region" description="Helical" evidence="1">
    <location>
        <begin position="35"/>
        <end position="58"/>
    </location>
</feature>
<name>A0ABN4N284_9GAMM</name>
<protein>
    <recommendedName>
        <fullName evidence="2">DUF218 domain-containing protein</fullName>
    </recommendedName>
</protein>
<dbReference type="InterPro" id="IPR003848">
    <property type="entry name" value="DUF218"/>
</dbReference>
<dbReference type="Proteomes" id="UP000076104">
    <property type="component" value="Chromosome"/>
</dbReference>